<feature type="transmembrane region" description="Helical" evidence="2">
    <location>
        <begin position="20"/>
        <end position="42"/>
    </location>
</feature>
<protein>
    <submittedName>
        <fullName evidence="3">Uncharacterized protein</fullName>
    </submittedName>
</protein>
<dbReference type="OrthoDB" id="5565083at2759"/>
<sequence>MSNRESSETCLFCVPIRKGVLFLIFLGFVHNIVSGALAWTSVSSLIALRPAPNPSDAYIMMIIDLCNTNIVRFAIAAAVYSVCALFTLWGGWAAYKRRASHFKVEVGSTALERGPPAPKQEERDDRVNG</sequence>
<feature type="transmembrane region" description="Helical" evidence="2">
    <location>
        <begin position="70"/>
        <end position="95"/>
    </location>
</feature>
<gene>
    <name evidence="3" type="ORF">BCR44DRAFT_1020086</name>
</gene>
<keyword evidence="2" id="KW-0472">Membrane</keyword>
<feature type="compositionally biased region" description="Basic and acidic residues" evidence="1">
    <location>
        <begin position="119"/>
        <end position="129"/>
    </location>
</feature>
<keyword evidence="4" id="KW-1185">Reference proteome</keyword>
<keyword evidence="2" id="KW-1133">Transmembrane helix</keyword>
<reference evidence="3 4" key="1">
    <citation type="submission" date="2016-07" db="EMBL/GenBank/DDBJ databases">
        <title>Pervasive Adenine N6-methylation of Active Genes in Fungi.</title>
        <authorList>
            <consortium name="DOE Joint Genome Institute"/>
            <person name="Mondo S.J."/>
            <person name="Dannebaum R.O."/>
            <person name="Kuo R.C."/>
            <person name="Labutti K."/>
            <person name="Haridas S."/>
            <person name="Kuo A."/>
            <person name="Salamov A."/>
            <person name="Ahrendt S.R."/>
            <person name="Lipzen A."/>
            <person name="Sullivan W."/>
            <person name="Andreopoulos W.B."/>
            <person name="Clum A."/>
            <person name="Lindquist E."/>
            <person name="Daum C."/>
            <person name="Ramamoorthy G.K."/>
            <person name="Gryganskyi A."/>
            <person name="Culley D."/>
            <person name="Magnuson J.K."/>
            <person name="James T.Y."/>
            <person name="O'Malley M.A."/>
            <person name="Stajich J.E."/>
            <person name="Spatafora J.W."/>
            <person name="Visel A."/>
            <person name="Grigoriev I.V."/>
        </authorList>
    </citation>
    <scope>NUCLEOTIDE SEQUENCE [LARGE SCALE GENOMIC DNA]</scope>
    <source>
        <strain evidence="3 4">PL171</strain>
    </source>
</reference>
<dbReference type="EMBL" id="MCFL01000104">
    <property type="protein sequence ID" value="ORZ30105.1"/>
    <property type="molecule type" value="Genomic_DNA"/>
</dbReference>
<keyword evidence="2" id="KW-0812">Transmembrane</keyword>
<proteinExistence type="predicted"/>
<name>A0A1Y2H6G5_9FUNG</name>
<dbReference type="AlphaFoldDB" id="A0A1Y2H6G5"/>
<evidence type="ECO:0000256" key="2">
    <source>
        <dbReference type="SAM" id="Phobius"/>
    </source>
</evidence>
<evidence type="ECO:0000313" key="3">
    <source>
        <dbReference type="EMBL" id="ORZ30105.1"/>
    </source>
</evidence>
<feature type="region of interest" description="Disordered" evidence="1">
    <location>
        <begin position="110"/>
        <end position="129"/>
    </location>
</feature>
<evidence type="ECO:0000256" key="1">
    <source>
        <dbReference type="SAM" id="MobiDB-lite"/>
    </source>
</evidence>
<accession>A0A1Y2H6G5</accession>
<dbReference type="Proteomes" id="UP000193411">
    <property type="component" value="Unassembled WGS sequence"/>
</dbReference>
<comment type="caution">
    <text evidence="3">The sequence shown here is derived from an EMBL/GenBank/DDBJ whole genome shotgun (WGS) entry which is preliminary data.</text>
</comment>
<evidence type="ECO:0000313" key="4">
    <source>
        <dbReference type="Proteomes" id="UP000193411"/>
    </source>
</evidence>
<organism evidence="3 4">
    <name type="scientific">Catenaria anguillulae PL171</name>
    <dbReference type="NCBI Taxonomy" id="765915"/>
    <lineage>
        <taxon>Eukaryota</taxon>
        <taxon>Fungi</taxon>
        <taxon>Fungi incertae sedis</taxon>
        <taxon>Blastocladiomycota</taxon>
        <taxon>Blastocladiomycetes</taxon>
        <taxon>Blastocladiales</taxon>
        <taxon>Catenariaceae</taxon>
        <taxon>Catenaria</taxon>
    </lineage>
</organism>